<dbReference type="Proteomes" id="UP000822688">
    <property type="component" value="Chromosome 1"/>
</dbReference>
<evidence type="ECO:0000256" key="1">
    <source>
        <dbReference type="PROSITE-ProRule" id="PRU00103"/>
    </source>
</evidence>
<dbReference type="Pfam" id="PF23099">
    <property type="entry name" value="UTP20_C"/>
    <property type="match status" value="2"/>
</dbReference>
<dbReference type="InterPro" id="IPR021133">
    <property type="entry name" value="HEAT_type_2"/>
</dbReference>
<feature type="region of interest" description="Disordered" evidence="2">
    <location>
        <begin position="1288"/>
        <end position="1311"/>
    </location>
</feature>
<dbReference type="Gene3D" id="1.25.10.10">
    <property type="entry name" value="Leucine-rich Repeat Variant"/>
    <property type="match status" value="2"/>
</dbReference>
<dbReference type="InterPro" id="IPR011989">
    <property type="entry name" value="ARM-like"/>
</dbReference>
<protein>
    <submittedName>
        <fullName evidence="6">Uncharacterized protein</fullName>
    </submittedName>
</protein>
<dbReference type="Pfam" id="PF07539">
    <property type="entry name" value="UTP20_N"/>
    <property type="match status" value="1"/>
</dbReference>
<evidence type="ECO:0000259" key="5">
    <source>
        <dbReference type="Pfam" id="PF23099"/>
    </source>
</evidence>
<evidence type="ECO:0000259" key="3">
    <source>
        <dbReference type="Pfam" id="PF07539"/>
    </source>
</evidence>
<reference evidence="6" key="1">
    <citation type="submission" date="2020-06" db="EMBL/GenBank/DDBJ databases">
        <title>WGS assembly of Ceratodon purpureus strain R40.</title>
        <authorList>
            <person name="Carey S.B."/>
            <person name="Jenkins J."/>
            <person name="Shu S."/>
            <person name="Lovell J.T."/>
            <person name="Sreedasyam A."/>
            <person name="Maumus F."/>
            <person name="Tiley G.P."/>
            <person name="Fernandez-Pozo N."/>
            <person name="Barry K."/>
            <person name="Chen C."/>
            <person name="Wang M."/>
            <person name="Lipzen A."/>
            <person name="Daum C."/>
            <person name="Saski C.A."/>
            <person name="Payton A.C."/>
            <person name="Mcbreen J.C."/>
            <person name="Conrad R.E."/>
            <person name="Kollar L.M."/>
            <person name="Olsson S."/>
            <person name="Huttunen S."/>
            <person name="Landis J.B."/>
            <person name="Wickett N.J."/>
            <person name="Johnson M.G."/>
            <person name="Rensing S.A."/>
            <person name="Grimwood J."/>
            <person name="Schmutz J."/>
            <person name="Mcdaniel S.F."/>
        </authorList>
    </citation>
    <scope>NUCLEOTIDE SEQUENCE</scope>
    <source>
        <strain evidence="6">R40</strain>
    </source>
</reference>
<evidence type="ECO:0000259" key="4">
    <source>
        <dbReference type="Pfam" id="PF20416"/>
    </source>
</evidence>
<feature type="compositionally biased region" description="Acidic residues" evidence="2">
    <location>
        <begin position="1288"/>
        <end position="1302"/>
    </location>
</feature>
<dbReference type="SUPFAM" id="SSF48371">
    <property type="entry name" value="ARM repeat"/>
    <property type="match status" value="3"/>
</dbReference>
<organism evidence="6 7">
    <name type="scientific">Ceratodon purpureus</name>
    <name type="common">Fire moss</name>
    <name type="synonym">Dicranum purpureum</name>
    <dbReference type="NCBI Taxonomy" id="3225"/>
    <lineage>
        <taxon>Eukaryota</taxon>
        <taxon>Viridiplantae</taxon>
        <taxon>Streptophyta</taxon>
        <taxon>Embryophyta</taxon>
        <taxon>Bryophyta</taxon>
        <taxon>Bryophytina</taxon>
        <taxon>Bryopsida</taxon>
        <taxon>Dicranidae</taxon>
        <taxon>Pseudoditrichales</taxon>
        <taxon>Ditrichaceae</taxon>
        <taxon>Ceratodon</taxon>
    </lineage>
</organism>
<dbReference type="InterPro" id="IPR046523">
    <property type="entry name" value="UTP20_dom"/>
</dbReference>
<accession>A0A8T0J9B6</accession>
<evidence type="ECO:0000313" key="6">
    <source>
        <dbReference type="EMBL" id="KAG0591846.1"/>
    </source>
</evidence>
<feature type="repeat" description="HEAT" evidence="1">
    <location>
        <begin position="2443"/>
        <end position="2481"/>
    </location>
</feature>
<feature type="domain" description="U3 small nucleolar RNA-associated protein 20 N-terminal" evidence="3">
    <location>
        <begin position="977"/>
        <end position="1653"/>
    </location>
</feature>
<feature type="compositionally biased region" description="Basic residues" evidence="2">
    <location>
        <begin position="2859"/>
        <end position="2868"/>
    </location>
</feature>
<evidence type="ECO:0000313" key="7">
    <source>
        <dbReference type="Proteomes" id="UP000822688"/>
    </source>
</evidence>
<proteinExistence type="predicted"/>
<name>A0A8T0J9B6_CERPU</name>
<feature type="compositionally biased region" description="Basic and acidic residues" evidence="2">
    <location>
        <begin position="2869"/>
        <end position="2878"/>
    </location>
</feature>
<dbReference type="InterPro" id="IPR052575">
    <property type="entry name" value="SSU_processome_comp_20"/>
</dbReference>
<feature type="region of interest" description="Disordered" evidence="2">
    <location>
        <begin position="2859"/>
        <end position="2878"/>
    </location>
</feature>
<evidence type="ECO:0000256" key="2">
    <source>
        <dbReference type="SAM" id="MobiDB-lite"/>
    </source>
</evidence>
<dbReference type="InterPro" id="IPR057525">
    <property type="entry name" value="UTP20_C"/>
</dbReference>
<feature type="region of interest" description="Disordered" evidence="2">
    <location>
        <begin position="761"/>
        <end position="781"/>
    </location>
</feature>
<comment type="caution">
    <text evidence="6">The sequence shown here is derived from an EMBL/GenBank/DDBJ whole genome shotgun (WGS) entry which is preliminary data.</text>
</comment>
<dbReference type="InterPro" id="IPR016024">
    <property type="entry name" value="ARM-type_fold"/>
</dbReference>
<dbReference type="PANTHER" id="PTHR17695:SF11">
    <property type="entry name" value="SMALL SUBUNIT PROCESSOME COMPONENT 20 HOMOLOG"/>
    <property type="match status" value="1"/>
</dbReference>
<feature type="domain" description="U3 small nucleolar RNA-associated protein 20 C-terminal" evidence="5">
    <location>
        <begin position="2750"/>
        <end position="2870"/>
    </location>
</feature>
<feature type="region of interest" description="Disordered" evidence="2">
    <location>
        <begin position="1253"/>
        <end position="1276"/>
    </location>
</feature>
<keyword evidence="7" id="KW-1185">Reference proteome</keyword>
<dbReference type="GO" id="GO:0032040">
    <property type="term" value="C:small-subunit processome"/>
    <property type="evidence" value="ECO:0007669"/>
    <property type="project" value="TreeGrafter"/>
</dbReference>
<gene>
    <name evidence="6" type="ORF">KC19_1G206800</name>
</gene>
<feature type="domain" description="U3 small nucleolar RNA-associated protein 20" evidence="4">
    <location>
        <begin position="1921"/>
        <end position="2136"/>
    </location>
</feature>
<dbReference type="PANTHER" id="PTHR17695">
    <property type="entry name" value="SMALL SUBUNIT PROCESSOME COMPONENT 20 HOMOLOG"/>
    <property type="match status" value="1"/>
</dbReference>
<sequence length="2878" mass="320093">MAQRPLKSLNKGPGAKRFVFKNFATRVEEVDVDVFRSLAPVKFQPTAGSSFFHENLVQWRELNSAADFNDVYQQLLPVVQTLPQLLFHKETVMECLLSRVHMASALSLEPIMSLIALLSRDLREDFLPFIPRFLDSCVGVLKEGADRDPDLIEQVFTSISYVIKYLSKLLTNDIPFCLKVTRGLRYYSKSYVQEFAAEAISFLLRNASMKQLIKGVRKIVAEAEADPRDEKISGSAALFCYTLRGPSFGLHSRAEPLLRLLLDRSVLCGVTKRTSEGRSVALKVVTETLSRIIEDVHREKLELLWTCLREEIVQDLEKISLLNQATQNAPLISSPNLMNGDAGHTDKASFKGGKSSANGALETSHEPSDKRIYSKEDVQFHLTACLSLLNGVLEYRKGTRVNDYKPLFGIATSFLQPQFLLVNKGSILESANSVEDSDGAFCSEILRLLLALVKSHGRQAGASFGPATIAKTAPTWALAFTCQKSSCLLPFIRGIIEQDFDLVRPFVPYLLSALSGLIEDYASEVLPLVLDLCLKMEPSGNHAFLLKHVPKSTEIITFIIKLVDDSTTLLRECLSKDKTAKSQSFLNHETALVWMAMQCFPHVVAPGADHSQRAWEFAVALEDYIAAFNKGEIEDSLRSSGNMKKMLETLLGAALSAHTKVLQKTPTLTSIKECASTFLGFANRHIQSRPVLKAVADYLEASFGPLQVEGQPREYPEELSAAAALKILAIASANLGSADKMLRLATLRVLSYFEPLSGLHEDGTQNDPKRQKRSNDLSKGREMNQASKLIQQLLSIEAAPLVLENCRQSNLVVTHIKVDVSAGRIPEAYVVPLVHAMIGVLRNRFSVLWDPAMDCLAALVDTVGATSWDVVIAYLHSFQEDYLSQPVLISRKREDAADDSLTIPQDAEGRLVSQLLEETESTDTATLLTLVLRTIQKLPKFAEAKSRQLLPLFLAFVGQPDEDSDSSEVVKGGSGKDWKKALKEWLTLLKDMKNARAFYKGALVKDILLNRILMDNDPSIQALSLECLLNWKDGYLTSHVVHLQNLISYSTLREELVTWTIGRETHQVQEEHRPGLIAVILRILYPKIMKRSGKFAGKVGAGVQRNSVLQFLAQLETAELAPLFSLLLKPLQTSFSEAALEVCEGSTPKWEAAILKGEVTSKFIDWVDVGALAALQYKRKMGFLHMVKDSLDIFDRERIGPYLHALLGLVFKCLESTAGICEESLAGNEGSEPTDVIANDALEFESLEKTKIQDQDPAINTPMEVDDGTDGSDGKSVSTVVEIADKDVEDIDGDDLNEDEESEKPKTSPAGSHDLRTLCLKIIATVLAKFDDFDYNPVYWDIFFQSISPSIQKFAAENHSSIAPGAVFSCLLSMGKSVLLAPLISRDPTLVPNVVAVFSYRTATPAVIVAVVSFIEGLLNLEEEGGEDGKDVVKKVLLPHLQVLLARVHDLLTIRREKVKGKKSAFSVKRELRILSRLSHYVKDDQEAAKLVDVLLPFLKAKKRMDQDVVMEVLRILRGLAPALDAQSVHKCLPALAPLLASVSMQGNRIALCEALEEFARVDSSVSSVAKLLGDLNAMSTTTMEEFDYDRRLQAYERMDASLFAQLNRSTGLLVLSQAVFDMGSEDISLRHSSSSCLQSFVKFASSLPEEESSGDLEGGKADEMHEDVELALDAADGEVVGDALEVGFDVPDVHIKAESGSVKSLVQRFLLPHVRNAMGSELLVVRREWVALLREMALSFSTIPALKEYQALVNTDPEVDFFYNIVHLQVHRRSKAMAKFRTLCAAGHFSQGALLRIFVPLFMNSIFEAKGDKEGNLVGAAIETVACIASQLQWEPYFGLLMRSFRFLSSKVEHQKVLIRLVCATLDAFHFFESTSEESFSEDAEIETNNALTRKLPAGIEGLLRKRVLPEFTKVMVSNMDIVNASVALALVKILKLMPEEVVEVELPRIVQSITNLLKNRNSQAVRDEARSALVSVTATLGPRYLHFIAGVLKGSLTKGFEVHVLGYTLYSVLVKLLETVKVGEIDYCLPLLLEMLENDIMGEVAEEKNVEAIAIKMKETKHMRSFESMRLVAQVITFPTQVPTMLGPVRRNLPKTFSPKNRVKVETMLKQIALGLQSNSSVSQETLFVLVHGLLEDGLKEENAVALALAAKNQAKLEGKGSGRLSKTITGKSAELNYTKDKNRDNKEPMPTGAGIPNAHLLTEFALQLFFSHLKKVKISFQDQLALSMLDPLVDLFFRFLSSKYDGVLSGVMRCLSILVKLPLPSVDKVGAKMSKLVFNMAQRSGKTDTPVMQACFQLLITLIRHCKTAKITDEQLRLLLRFPVFSDLESTTGSTALSLLKAVVSRKLLVPELYDMMTRVSEVMVQSQLAPVRQVCSRIFLQFLLDYPLGAKRLQQHLDFLLTNLGYEHASGREAALEMLHTVITKFPETVIEEHAESIFLPLVARLVNDNDNHVRAMVGTVLKVLMSRVGPRALQRMVEFSLTWYKGDNSRLWRPAAQVLGFLIEVMKGKFEKHTEEVIEATTKILRTAASESEEEGDDILDWQETYASLIMSQKLLQQFPQFCLQAKLQEFWELVCSLLLHKHSWIRLASGRLLGMYYDACGENNRGSSKAKLLLHPSWLLLVAGFLCEQLDAEVMDSALADQIVKNLLYISSALPASESAFQNSEPQSRLRIEQAKEILGANKKGLKMDAQNLDTEDGVLEEDEDLPTESGNVDNHSNGNSHSWALRLVFRRLEKVALRVQPIQGKAVLQWFAAMATRLGAGGVQPYLRPILTPLYKITEGSAAKQVQEELKAYGDEVLNELRGLLGVNEFVQVYNNVRQGVKDLREKRKRAQKLNVLVDPERNAKRKIRLNHKRQAQKKRKIIDSKRQRGL</sequence>
<dbReference type="EMBL" id="CM026421">
    <property type="protein sequence ID" value="KAG0591846.1"/>
    <property type="molecule type" value="Genomic_DNA"/>
</dbReference>
<feature type="domain" description="U3 small nucleolar RNA-associated protein 20 C-terminal" evidence="5">
    <location>
        <begin position="2500"/>
        <end position="2667"/>
    </location>
</feature>
<dbReference type="PROSITE" id="PS50077">
    <property type="entry name" value="HEAT_REPEAT"/>
    <property type="match status" value="1"/>
</dbReference>
<dbReference type="Pfam" id="PF20416">
    <property type="entry name" value="UTP20"/>
    <property type="match status" value="1"/>
</dbReference>
<feature type="region of interest" description="Disordered" evidence="2">
    <location>
        <begin position="333"/>
        <end position="368"/>
    </location>
</feature>
<dbReference type="GO" id="GO:0030686">
    <property type="term" value="C:90S preribosome"/>
    <property type="evidence" value="ECO:0007669"/>
    <property type="project" value="TreeGrafter"/>
</dbReference>
<dbReference type="InterPro" id="IPR011430">
    <property type="entry name" value="UTP20_N"/>
</dbReference>